<comment type="caution">
    <text evidence="1">The sequence shown here is derived from an EMBL/GenBank/DDBJ whole genome shotgun (WGS) entry which is preliminary data.</text>
</comment>
<evidence type="ECO:0000313" key="1">
    <source>
        <dbReference type="EMBL" id="MCP9610980.1"/>
    </source>
</evidence>
<keyword evidence="2" id="KW-1185">Reference proteome</keyword>
<proteinExistence type="predicted"/>
<organism evidence="1 2">
    <name type="scientific">Coprobacter tertius</name>
    <dbReference type="NCBI Taxonomy" id="2944915"/>
    <lineage>
        <taxon>Bacteria</taxon>
        <taxon>Pseudomonadati</taxon>
        <taxon>Bacteroidota</taxon>
        <taxon>Bacteroidia</taxon>
        <taxon>Bacteroidales</taxon>
        <taxon>Barnesiellaceae</taxon>
        <taxon>Coprobacter</taxon>
    </lineage>
</organism>
<evidence type="ECO:0000313" key="2">
    <source>
        <dbReference type="Proteomes" id="UP001205603"/>
    </source>
</evidence>
<dbReference type="Gene3D" id="3.10.540.20">
    <property type="match status" value="1"/>
</dbReference>
<dbReference type="InterPro" id="IPR025975">
    <property type="entry name" value="Polysacc_lyase"/>
</dbReference>
<sequence length="381" mass="43950">MCLLWGFSLTAQEKTLVPIRERVDIQSQVAPENSIIDGEWVAVGTRKKHAIQYDYTRLYDGKPSYRFELKQNDNTLAGYSAGETKGRAELSYCFATGKDIEKLTEKQFENIVKAKKVYHYGKGECPQGSTRHYRFSIYVPKDLKASVNTIFAQWHGMPDRTLLCTPEGEVKEVSDEEFAKICEKVIFKKDKGYDRLPLLREDGTLEKDKKGNILYQAHWEPNGWIIEQGGFPPLAFGFNKGYFYIKANSDRKWLSDKTDRCNIDPEKGEIMHPLISKYKSSTLAYKEPFSDFPKETWVTFEIAVTWTVYGMEKENIVKPGSLDVVMSYEKNGEKVERHIVDNETILIGRNDRNGYYFKFGIYRVGNSTTPVCYNLAGYKEY</sequence>
<gene>
    <name evidence="1" type="ORF">NMU02_02590</name>
</gene>
<keyword evidence="1" id="KW-0456">Lyase</keyword>
<protein>
    <submittedName>
        <fullName evidence="1">Polysaccharide lyase</fullName>
    </submittedName>
</protein>
<dbReference type="Pfam" id="PF14099">
    <property type="entry name" value="Polysacc_lyase"/>
    <property type="match status" value="1"/>
</dbReference>
<reference evidence="1 2" key="1">
    <citation type="submission" date="2022-07" db="EMBL/GenBank/DDBJ databases">
        <title>Fecal culturing of patients with breast cancer.</title>
        <authorList>
            <person name="Teng N.M.Y."/>
            <person name="Kiu R."/>
            <person name="Evans R."/>
            <person name="Baker D.J."/>
            <person name="Zenner C."/>
            <person name="Robinson S.D."/>
            <person name="Hall L.J."/>
        </authorList>
    </citation>
    <scope>NUCLEOTIDE SEQUENCE [LARGE SCALE GENOMIC DNA]</scope>
    <source>
        <strain evidence="1 2">LH1063</strain>
    </source>
</reference>
<dbReference type="Gene3D" id="2.60.120.200">
    <property type="match status" value="1"/>
</dbReference>
<dbReference type="Proteomes" id="UP001205603">
    <property type="component" value="Unassembled WGS sequence"/>
</dbReference>
<dbReference type="EMBL" id="JANDHW010000002">
    <property type="protein sequence ID" value="MCP9610980.1"/>
    <property type="molecule type" value="Genomic_DNA"/>
</dbReference>
<dbReference type="GO" id="GO:0016829">
    <property type="term" value="F:lyase activity"/>
    <property type="evidence" value="ECO:0007669"/>
    <property type="project" value="UniProtKB-KW"/>
</dbReference>
<name>A0ABT1MEC5_9BACT</name>
<accession>A0ABT1MEC5</accession>